<proteinExistence type="predicted"/>
<dbReference type="EMBL" id="JBHRYO010000001">
    <property type="protein sequence ID" value="MFC3754908.1"/>
    <property type="molecule type" value="Genomic_DNA"/>
</dbReference>
<dbReference type="Proteomes" id="UP001595735">
    <property type="component" value="Unassembled WGS sequence"/>
</dbReference>
<organism evidence="1 2">
    <name type="scientific">Chryseobacterium tructae</name>
    <dbReference type="NCBI Taxonomy" id="1037380"/>
    <lineage>
        <taxon>Bacteria</taxon>
        <taxon>Pseudomonadati</taxon>
        <taxon>Bacteroidota</taxon>
        <taxon>Flavobacteriia</taxon>
        <taxon>Flavobacteriales</taxon>
        <taxon>Weeksellaceae</taxon>
        <taxon>Chryseobacterium group</taxon>
        <taxon>Chryseobacterium</taxon>
    </lineage>
</organism>
<name>A0ABV7XRP1_9FLAO</name>
<dbReference type="RefSeq" id="WP_290302191.1">
    <property type="nucleotide sequence ID" value="NZ_JAUFQR010000003.1"/>
</dbReference>
<dbReference type="InterPro" id="IPR032774">
    <property type="entry name" value="WG_beta_rep"/>
</dbReference>
<evidence type="ECO:0000313" key="2">
    <source>
        <dbReference type="Proteomes" id="UP001595735"/>
    </source>
</evidence>
<gene>
    <name evidence="1" type="ORF">ACFONJ_02820</name>
</gene>
<dbReference type="PANTHER" id="PTHR37841:SF1">
    <property type="entry name" value="DUF3298 DOMAIN-CONTAINING PROTEIN"/>
    <property type="match status" value="1"/>
</dbReference>
<sequence>MKKLIFVLCSTVCMAQTNQYTKVLLSKKTGKEVNSYSEGFGIAYDPVSKMQGIVDAKGNITFESPYRGGISHIFKNRFILYSEEGNRRKSAIIDEKGNELIPLEDQDFNTPWWSKERIIASRQGKEVVYDYNGKLIIPDSDKIRFAGKDSFFVSKDKKWFLYDFKGNQLSGREFKDDYNFENDRALIINEENQCEIIGKNGQTLHKFSKNVVDMNAYPYLITQNKATGKYGLIDAEDNILVDEIYNDITPEYFGKKEYIYLRKKNKTTVFYKKDQKLYPNNFNYLYALSNNLFRVYKDKSDQSGIVDLQGNIIVPQEYDFIKNFTVSGKDFIYLKKGSEEKLLDKDLNNILNEGDQIVGFYPENMIIRRQDQYYSFSVHNKSIAELKGVKQIKAQNVEYFNILNEYSKPLVCMNNDHLYGILDAKGKEVVPFTYEDIIAFENFENEIVVKKEGKYGVLNFQNEPLTEIIYDQYIWMKEVLKLNKNKKTDLIYFTRFRNEMAEL</sequence>
<dbReference type="PANTHER" id="PTHR37841">
    <property type="entry name" value="GLR2918 PROTEIN"/>
    <property type="match status" value="1"/>
</dbReference>
<reference evidence="2" key="1">
    <citation type="journal article" date="2019" name="Int. J. Syst. Evol. Microbiol.">
        <title>The Global Catalogue of Microorganisms (GCM) 10K type strain sequencing project: providing services to taxonomists for standard genome sequencing and annotation.</title>
        <authorList>
            <consortium name="The Broad Institute Genomics Platform"/>
            <consortium name="The Broad Institute Genome Sequencing Center for Infectious Disease"/>
            <person name="Wu L."/>
            <person name="Ma J."/>
        </authorList>
    </citation>
    <scope>NUCLEOTIDE SEQUENCE [LARGE SCALE GENOMIC DNA]</scope>
    <source>
        <strain evidence="2">CECT 7798</strain>
    </source>
</reference>
<dbReference type="Pfam" id="PF14903">
    <property type="entry name" value="WG_beta_rep"/>
    <property type="match status" value="2"/>
</dbReference>
<accession>A0ABV7XRP1</accession>
<evidence type="ECO:0000313" key="1">
    <source>
        <dbReference type="EMBL" id="MFC3754908.1"/>
    </source>
</evidence>
<keyword evidence="2" id="KW-1185">Reference proteome</keyword>
<comment type="caution">
    <text evidence="1">The sequence shown here is derived from an EMBL/GenBank/DDBJ whole genome shotgun (WGS) entry which is preliminary data.</text>
</comment>
<protein>
    <submittedName>
        <fullName evidence="1">WG repeat-containing protein</fullName>
    </submittedName>
</protein>